<name>K9EII9_9ACTO</name>
<dbReference type="PRINTS" id="PR00038">
    <property type="entry name" value="HTHLUXR"/>
</dbReference>
<dbReference type="SMART" id="SM00448">
    <property type="entry name" value="REC"/>
    <property type="match status" value="1"/>
</dbReference>
<dbReference type="Pfam" id="PF00072">
    <property type="entry name" value="Response_reg"/>
    <property type="match status" value="1"/>
</dbReference>
<dbReference type="GO" id="GO:0003677">
    <property type="term" value="F:DNA binding"/>
    <property type="evidence" value="ECO:0007669"/>
    <property type="project" value="UniProtKB-KW"/>
</dbReference>
<dbReference type="GO" id="GO:0006355">
    <property type="term" value="P:regulation of DNA-templated transcription"/>
    <property type="evidence" value="ECO:0007669"/>
    <property type="project" value="InterPro"/>
</dbReference>
<evidence type="ECO:0000259" key="4">
    <source>
        <dbReference type="PROSITE" id="PS50043"/>
    </source>
</evidence>
<evidence type="ECO:0000256" key="3">
    <source>
        <dbReference type="PROSITE-ProRule" id="PRU00169"/>
    </source>
</evidence>
<evidence type="ECO:0000259" key="5">
    <source>
        <dbReference type="PROSITE" id="PS50110"/>
    </source>
</evidence>
<gene>
    <name evidence="6" type="ORF">HMPREF9233_00478</name>
</gene>
<feature type="domain" description="HTH luxR-type" evidence="4">
    <location>
        <begin position="156"/>
        <end position="221"/>
    </location>
</feature>
<sequence>MQGKEIRVLIVDDDALARATIARLLERADVGVQIRVVGEAESGEEALEKVIAHRPDVVLMDIQMRNMDGITATKKIREMPHAPEVIVVTVFDANDEAIRAAEAGAAGFLLKNDDPREFARAVSNVAKGNGALSARAAKQILSFIAYEADNGNRRERERVLGLLSENELAVARLVTAGKTNAEIAAERFVSESTIKSQLASIQAKLGIANRVLVAVEITKAGLA</sequence>
<dbReference type="InterPro" id="IPR011006">
    <property type="entry name" value="CheY-like_superfamily"/>
</dbReference>
<dbReference type="eggNOG" id="COG2197">
    <property type="taxonomic scope" value="Bacteria"/>
</dbReference>
<dbReference type="GO" id="GO:0000160">
    <property type="term" value="P:phosphorelay signal transduction system"/>
    <property type="evidence" value="ECO:0007669"/>
    <property type="project" value="InterPro"/>
</dbReference>
<protein>
    <recommendedName>
        <fullName evidence="8">Response regulator transcription factor</fullName>
    </recommendedName>
</protein>
<dbReference type="Proteomes" id="UP000009888">
    <property type="component" value="Unassembled WGS sequence"/>
</dbReference>
<evidence type="ECO:0000256" key="1">
    <source>
        <dbReference type="ARBA" id="ARBA00022553"/>
    </source>
</evidence>
<keyword evidence="1 3" id="KW-0597">Phosphoprotein</keyword>
<dbReference type="SUPFAM" id="SSF52172">
    <property type="entry name" value="CheY-like"/>
    <property type="match status" value="1"/>
</dbReference>
<feature type="domain" description="Response regulatory" evidence="5">
    <location>
        <begin position="7"/>
        <end position="126"/>
    </location>
</feature>
<dbReference type="Gene3D" id="1.10.10.10">
    <property type="entry name" value="Winged helix-like DNA-binding domain superfamily/Winged helix DNA-binding domain"/>
    <property type="match status" value="1"/>
</dbReference>
<keyword evidence="2" id="KW-0238">DNA-binding</keyword>
<dbReference type="InterPro" id="IPR058245">
    <property type="entry name" value="NreC/VraR/RcsB-like_REC"/>
</dbReference>
<evidence type="ECO:0000313" key="7">
    <source>
        <dbReference type="Proteomes" id="UP000009888"/>
    </source>
</evidence>
<feature type="modified residue" description="4-aspartylphosphate" evidence="3">
    <location>
        <position position="61"/>
    </location>
</feature>
<evidence type="ECO:0008006" key="8">
    <source>
        <dbReference type="Google" id="ProtNLM"/>
    </source>
</evidence>
<proteinExistence type="predicted"/>
<dbReference type="SMART" id="SM00421">
    <property type="entry name" value="HTH_LUXR"/>
    <property type="match status" value="1"/>
</dbReference>
<dbReference type="Gene3D" id="3.40.50.2300">
    <property type="match status" value="1"/>
</dbReference>
<dbReference type="PROSITE" id="PS50110">
    <property type="entry name" value="RESPONSE_REGULATORY"/>
    <property type="match status" value="1"/>
</dbReference>
<dbReference type="EMBL" id="AGWL01000002">
    <property type="protein sequence ID" value="EKU95691.1"/>
    <property type="molecule type" value="Genomic_DNA"/>
</dbReference>
<dbReference type="InterPro" id="IPR036388">
    <property type="entry name" value="WH-like_DNA-bd_sf"/>
</dbReference>
<evidence type="ECO:0000256" key="2">
    <source>
        <dbReference type="ARBA" id="ARBA00023125"/>
    </source>
</evidence>
<dbReference type="STRING" id="202789.GCA_001457435_01656"/>
<dbReference type="InterPro" id="IPR000792">
    <property type="entry name" value="Tscrpt_reg_LuxR_C"/>
</dbReference>
<dbReference type="PATRIC" id="fig|883066.3.peg.499"/>
<dbReference type="InterPro" id="IPR001789">
    <property type="entry name" value="Sig_transdc_resp-reg_receiver"/>
</dbReference>
<dbReference type="PROSITE" id="PS50043">
    <property type="entry name" value="HTH_LUXR_2"/>
    <property type="match status" value="1"/>
</dbReference>
<keyword evidence="7" id="KW-1185">Reference proteome</keyword>
<reference evidence="6 7" key="1">
    <citation type="submission" date="2012-09" db="EMBL/GenBank/DDBJ databases">
        <title>The Genome Sequence of Actinobaculum massiliae ACS-171-V-COL2.</title>
        <authorList>
            <consortium name="The Broad Institute Genome Sequencing Platform"/>
            <person name="Earl A."/>
            <person name="Ward D."/>
            <person name="Feldgarden M."/>
            <person name="Gevers D."/>
            <person name="Saerens B."/>
            <person name="Vaneechoutte M."/>
            <person name="Walker B."/>
            <person name="Young S.K."/>
            <person name="Zeng Q."/>
            <person name="Gargeya S."/>
            <person name="Fitzgerald M."/>
            <person name="Haas B."/>
            <person name="Abouelleil A."/>
            <person name="Alvarado L."/>
            <person name="Arachchi H.M."/>
            <person name="Berlin A."/>
            <person name="Chapman S.B."/>
            <person name="Goldberg J."/>
            <person name="Griggs A."/>
            <person name="Gujja S."/>
            <person name="Hansen M."/>
            <person name="Howarth C."/>
            <person name="Imamovic A."/>
            <person name="Larimer J."/>
            <person name="McCowen C."/>
            <person name="Montmayeur A."/>
            <person name="Murphy C."/>
            <person name="Neiman D."/>
            <person name="Pearson M."/>
            <person name="Priest M."/>
            <person name="Roberts A."/>
            <person name="Saif S."/>
            <person name="Shea T."/>
            <person name="Sisk P."/>
            <person name="Sykes S."/>
            <person name="Wortman J."/>
            <person name="Nusbaum C."/>
            <person name="Birren B."/>
        </authorList>
    </citation>
    <scope>NUCLEOTIDE SEQUENCE [LARGE SCALE GENOMIC DNA]</scope>
    <source>
        <strain evidence="7">ACS-171-V-Col2</strain>
    </source>
</reference>
<dbReference type="RefSeq" id="WP_007000695.1">
    <property type="nucleotide sequence ID" value="NZ_JH992955.1"/>
</dbReference>
<dbReference type="InterPro" id="IPR039420">
    <property type="entry name" value="WalR-like"/>
</dbReference>
<accession>K9EII9</accession>
<comment type="caution">
    <text evidence="6">The sequence shown here is derived from an EMBL/GenBank/DDBJ whole genome shotgun (WGS) entry which is preliminary data.</text>
</comment>
<dbReference type="AlphaFoldDB" id="K9EII9"/>
<organism evidence="6 7">
    <name type="scientific">Actinobaculum massiliense ACS-171-V-Col2</name>
    <dbReference type="NCBI Taxonomy" id="883066"/>
    <lineage>
        <taxon>Bacteria</taxon>
        <taxon>Bacillati</taxon>
        <taxon>Actinomycetota</taxon>
        <taxon>Actinomycetes</taxon>
        <taxon>Actinomycetales</taxon>
        <taxon>Actinomycetaceae</taxon>
        <taxon>Actinobaculum</taxon>
    </lineage>
</organism>
<dbReference type="HOGENOM" id="CLU_000445_90_10_11"/>
<dbReference type="PANTHER" id="PTHR43214">
    <property type="entry name" value="TWO-COMPONENT RESPONSE REGULATOR"/>
    <property type="match status" value="1"/>
</dbReference>
<dbReference type="Pfam" id="PF00196">
    <property type="entry name" value="GerE"/>
    <property type="match status" value="1"/>
</dbReference>
<dbReference type="CDD" id="cd06170">
    <property type="entry name" value="LuxR_C_like"/>
    <property type="match status" value="1"/>
</dbReference>
<dbReference type="InterPro" id="IPR016032">
    <property type="entry name" value="Sig_transdc_resp-reg_C-effctor"/>
</dbReference>
<dbReference type="SUPFAM" id="SSF46894">
    <property type="entry name" value="C-terminal effector domain of the bipartite response regulators"/>
    <property type="match status" value="1"/>
</dbReference>
<evidence type="ECO:0000313" key="6">
    <source>
        <dbReference type="EMBL" id="EKU95691.1"/>
    </source>
</evidence>
<dbReference type="PANTHER" id="PTHR43214:SF43">
    <property type="entry name" value="TWO-COMPONENT RESPONSE REGULATOR"/>
    <property type="match status" value="1"/>
</dbReference>
<dbReference type="CDD" id="cd17535">
    <property type="entry name" value="REC_NarL-like"/>
    <property type="match status" value="1"/>
</dbReference>